<name>A0A395IDF1_ASPHC</name>
<keyword evidence="2" id="KW-1133">Transmembrane helix</keyword>
<dbReference type="RefSeq" id="XP_025555338.1">
    <property type="nucleotide sequence ID" value="XM_025696179.1"/>
</dbReference>
<feature type="compositionally biased region" description="Low complexity" evidence="1">
    <location>
        <begin position="43"/>
        <end position="59"/>
    </location>
</feature>
<keyword evidence="4" id="KW-1185">Reference proteome</keyword>
<feature type="region of interest" description="Disordered" evidence="1">
    <location>
        <begin position="32"/>
        <end position="119"/>
    </location>
</feature>
<feature type="compositionally biased region" description="Basic and acidic residues" evidence="1">
    <location>
        <begin position="32"/>
        <end position="42"/>
    </location>
</feature>
<dbReference type="VEuPathDB" id="FungiDB:BO97DRAFT_411421"/>
<proteinExistence type="predicted"/>
<evidence type="ECO:0000313" key="3">
    <source>
        <dbReference type="EMBL" id="RAL16184.1"/>
    </source>
</evidence>
<keyword evidence="2" id="KW-0472">Membrane</keyword>
<evidence type="ECO:0000256" key="2">
    <source>
        <dbReference type="SAM" id="Phobius"/>
    </source>
</evidence>
<feature type="transmembrane region" description="Helical" evidence="2">
    <location>
        <begin position="6"/>
        <end position="25"/>
    </location>
</feature>
<evidence type="ECO:0000256" key="1">
    <source>
        <dbReference type="SAM" id="MobiDB-lite"/>
    </source>
</evidence>
<keyword evidence="2" id="KW-0812">Transmembrane</keyword>
<dbReference type="STRING" id="1450537.A0A395IDF1"/>
<dbReference type="EMBL" id="KZ824270">
    <property type="protein sequence ID" value="RAL16184.1"/>
    <property type="molecule type" value="Genomic_DNA"/>
</dbReference>
<gene>
    <name evidence="3" type="ORF">BO97DRAFT_411421</name>
</gene>
<reference evidence="3 4" key="1">
    <citation type="submission" date="2018-02" db="EMBL/GenBank/DDBJ databases">
        <title>The genomes of Aspergillus section Nigri reveals drivers in fungal speciation.</title>
        <authorList>
            <consortium name="DOE Joint Genome Institute"/>
            <person name="Vesth T.C."/>
            <person name="Nybo J."/>
            <person name="Theobald S."/>
            <person name="Brandl J."/>
            <person name="Frisvad J.C."/>
            <person name="Nielsen K.F."/>
            <person name="Lyhne E.K."/>
            <person name="Kogle M.E."/>
            <person name="Kuo A."/>
            <person name="Riley R."/>
            <person name="Clum A."/>
            <person name="Nolan M."/>
            <person name="Lipzen A."/>
            <person name="Salamov A."/>
            <person name="Henrissat B."/>
            <person name="Wiebenga A."/>
            <person name="De vries R.P."/>
            <person name="Grigoriev I.V."/>
            <person name="Mortensen U.H."/>
            <person name="Andersen M.R."/>
            <person name="Baker S.E."/>
        </authorList>
    </citation>
    <scope>NUCLEOTIDE SEQUENCE [LARGE SCALE GENOMIC DNA]</scope>
    <source>
        <strain evidence="3 4">CBS 101889</strain>
    </source>
</reference>
<protein>
    <submittedName>
        <fullName evidence="3">Uncharacterized protein</fullName>
    </submittedName>
</protein>
<dbReference type="OrthoDB" id="4496550at2759"/>
<sequence length="141" mass="15854">MDGASAIFAFVQVGLSIATTLNTYIADVRHRRDDIANREGPVRRSPSPSPSFRGRSPPQRYRPRPRSYGPGWRPSRRFGSRSRSYVRERMDPGAGQRVYAEEVTESEESGDEGPPDDVLVDRIMTRYTGQPIERNVGTEGL</sequence>
<dbReference type="GeneID" id="37200468"/>
<evidence type="ECO:0000313" key="4">
    <source>
        <dbReference type="Proteomes" id="UP000248961"/>
    </source>
</evidence>
<accession>A0A395IDF1</accession>
<dbReference type="Proteomes" id="UP000248961">
    <property type="component" value="Unassembled WGS sequence"/>
</dbReference>
<organism evidence="3 4">
    <name type="scientific">Aspergillus homomorphus (strain CBS 101889)</name>
    <dbReference type="NCBI Taxonomy" id="1450537"/>
    <lineage>
        <taxon>Eukaryota</taxon>
        <taxon>Fungi</taxon>
        <taxon>Dikarya</taxon>
        <taxon>Ascomycota</taxon>
        <taxon>Pezizomycotina</taxon>
        <taxon>Eurotiomycetes</taxon>
        <taxon>Eurotiomycetidae</taxon>
        <taxon>Eurotiales</taxon>
        <taxon>Aspergillaceae</taxon>
        <taxon>Aspergillus</taxon>
        <taxon>Aspergillus subgen. Circumdati</taxon>
    </lineage>
</organism>
<dbReference type="AlphaFoldDB" id="A0A395IDF1"/>
<feature type="compositionally biased region" description="Acidic residues" evidence="1">
    <location>
        <begin position="102"/>
        <end position="115"/>
    </location>
</feature>